<dbReference type="InterPro" id="IPR006448">
    <property type="entry name" value="Phage_term_ssu_P27"/>
</dbReference>
<dbReference type="Proteomes" id="UP001271792">
    <property type="component" value="Unassembled WGS sequence"/>
</dbReference>
<sequence>MVILGKRGPAAKPTKLRVLHGDRADRINADEPEPPEDDVRCPDWASEGAREIWHRLAPGLEERGVLTMWDVDAFLLLCEALARYRSATQLVNGSALLVQGGSGLMKNPALQVQAEAERTFLQVAARFGLTPSDRQSIKVEVGRDGNKGGADRLLS</sequence>
<reference evidence="2 3" key="1">
    <citation type="submission" date="2023-11" db="EMBL/GenBank/DDBJ databases">
        <title>Lentzea sokolovensis, sp. nov., Lentzea kristufkii, sp. nov., and Lentzea miocenensis, sp. nov., rare actinobacteria from Sokolov Coal Basin, Miocene lacustrine sediment, Czech Republic.</title>
        <authorList>
            <person name="Lara A."/>
            <person name="Kotroba L."/>
            <person name="Nouioui I."/>
            <person name="Neumann-Schaal M."/>
            <person name="Mast Y."/>
            <person name="Chronakova A."/>
        </authorList>
    </citation>
    <scope>NUCLEOTIDE SEQUENCE [LARGE SCALE GENOMIC DNA]</scope>
    <source>
        <strain evidence="2 3">BCCO 10_0798</strain>
    </source>
</reference>
<evidence type="ECO:0000313" key="2">
    <source>
        <dbReference type="EMBL" id="MDX8054816.1"/>
    </source>
</evidence>
<evidence type="ECO:0000256" key="1">
    <source>
        <dbReference type="SAM" id="MobiDB-lite"/>
    </source>
</evidence>
<dbReference type="RefSeq" id="WP_319988586.1">
    <property type="nucleotide sequence ID" value="NZ_JAXAVV010000023.1"/>
</dbReference>
<proteinExistence type="predicted"/>
<accession>A0ABU4U2L6</accession>
<protein>
    <submittedName>
        <fullName evidence="2">Phage terminase small subunit P27 family</fullName>
    </submittedName>
</protein>
<keyword evidence="3" id="KW-1185">Reference proteome</keyword>
<comment type="caution">
    <text evidence="2">The sequence shown here is derived from an EMBL/GenBank/DDBJ whole genome shotgun (WGS) entry which is preliminary data.</text>
</comment>
<name>A0ABU4U2L6_9PSEU</name>
<dbReference type="Pfam" id="PF05119">
    <property type="entry name" value="Terminase_4"/>
    <property type="match status" value="1"/>
</dbReference>
<evidence type="ECO:0000313" key="3">
    <source>
        <dbReference type="Proteomes" id="UP001271792"/>
    </source>
</evidence>
<organism evidence="2 3">
    <name type="scientific">Lentzea kristufekii</name>
    <dbReference type="NCBI Taxonomy" id="3095430"/>
    <lineage>
        <taxon>Bacteria</taxon>
        <taxon>Bacillati</taxon>
        <taxon>Actinomycetota</taxon>
        <taxon>Actinomycetes</taxon>
        <taxon>Pseudonocardiales</taxon>
        <taxon>Pseudonocardiaceae</taxon>
        <taxon>Lentzea</taxon>
    </lineage>
</organism>
<dbReference type="NCBIfam" id="TIGR01558">
    <property type="entry name" value="sm_term_P27"/>
    <property type="match status" value="1"/>
</dbReference>
<gene>
    <name evidence="2" type="ORF">SK571_36065</name>
</gene>
<feature type="region of interest" description="Disordered" evidence="1">
    <location>
        <begin position="21"/>
        <end position="40"/>
    </location>
</feature>
<dbReference type="EMBL" id="JAXAVV010000023">
    <property type="protein sequence ID" value="MDX8054816.1"/>
    <property type="molecule type" value="Genomic_DNA"/>
</dbReference>